<proteinExistence type="predicted"/>
<protein>
    <submittedName>
        <fullName evidence="3">Uncharacterized protein</fullName>
    </submittedName>
</protein>
<evidence type="ECO:0000313" key="3">
    <source>
        <dbReference type="EMBL" id="ELY61195.1"/>
    </source>
</evidence>
<evidence type="ECO:0000256" key="1">
    <source>
        <dbReference type="SAM" id="MobiDB-lite"/>
    </source>
</evidence>
<comment type="caution">
    <text evidence="3">The sequence shown here is derived from an EMBL/GenBank/DDBJ whole genome shotgun (WGS) entry which is preliminary data.</text>
</comment>
<feature type="transmembrane region" description="Helical" evidence="2">
    <location>
        <begin position="96"/>
        <end position="114"/>
    </location>
</feature>
<gene>
    <name evidence="3" type="ORF">C493_02738</name>
</gene>
<dbReference type="EMBL" id="AOHZ01000014">
    <property type="protein sequence ID" value="ELY61195.1"/>
    <property type="molecule type" value="Genomic_DNA"/>
</dbReference>
<keyword evidence="2" id="KW-0472">Membrane</keyword>
<evidence type="ECO:0000313" key="4">
    <source>
        <dbReference type="Proteomes" id="UP000011602"/>
    </source>
</evidence>
<evidence type="ECO:0000256" key="2">
    <source>
        <dbReference type="SAM" id="Phobius"/>
    </source>
</evidence>
<keyword evidence="2" id="KW-1133">Transmembrane helix</keyword>
<dbReference type="Proteomes" id="UP000011602">
    <property type="component" value="Unassembled WGS sequence"/>
</dbReference>
<organism evidence="3 4">
    <name type="scientific">Natronolimnohabitans innermongolicus JCM 12255</name>
    <dbReference type="NCBI Taxonomy" id="1227499"/>
    <lineage>
        <taxon>Archaea</taxon>
        <taxon>Methanobacteriati</taxon>
        <taxon>Methanobacteriota</taxon>
        <taxon>Stenosarchaea group</taxon>
        <taxon>Halobacteria</taxon>
        <taxon>Halobacteriales</taxon>
        <taxon>Natrialbaceae</taxon>
        <taxon>Natronolimnohabitans</taxon>
    </lineage>
</organism>
<dbReference type="RefSeq" id="WP_007257858.1">
    <property type="nucleotide sequence ID" value="NZ_AOHZ01000014.1"/>
</dbReference>
<accession>L9XHK3</accession>
<name>L9XHK3_9EURY</name>
<reference evidence="3 4" key="1">
    <citation type="journal article" date="2014" name="PLoS Genet.">
        <title>Phylogenetically driven sequencing of extremely halophilic archaea reveals strategies for static and dynamic osmo-response.</title>
        <authorList>
            <person name="Becker E.A."/>
            <person name="Seitzer P.M."/>
            <person name="Tritt A."/>
            <person name="Larsen D."/>
            <person name="Krusor M."/>
            <person name="Yao A.I."/>
            <person name="Wu D."/>
            <person name="Madern D."/>
            <person name="Eisen J.A."/>
            <person name="Darling A.E."/>
            <person name="Facciotti M.T."/>
        </authorList>
    </citation>
    <scope>NUCLEOTIDE SEQUENCE [LARGE SCALE GENOMIC DNA]</scope>
    <source>
        <strain evidence="3 4">JCM 12255</strain>
    </source>
</reference>
<dbReference type="AlphaFoldDB" id="L9XHK3"/>
<feature type="region of interest" description="Disordered" evidence="1">
    <location>
        <begin position="120"/>
        <end position="144"/>
    </location>
</feature>
<feature type="transmembrane region" description="Helical" evidence="2">
    <location>
        <begin position="72"/>
        <end position="90"/>
    </location>
</feature>
<keyword evidence="2" id="KW-0812">Transmembrane</keyword>
<dbReference type="STRING" id="1227499.C493_02738"/>
<feature type="transmembrane region" description="Helical" evidence="2">
    <location>
        <begin position="32"/>
        <end position="51"/>
    </location>
</feature>
<keyword evidence="4" id="KW-1185">Reference proteome</keyword>
<sequence length="144" mass="14971">MAIYLGGLAVIVATRTGPDAVGVPVSEPVETVVVVLVLTVMACTYVAERAVRDDRGADDDAAGRVAREYTTGQRGAIALGLGGIAVGGFFAFTGRLVVGVPFVVGAVLLLNWAFENRPADDLEPRSATPLEDRASDGRDDGGRR</sequence>